<organism evidence="1 2">
    <name type="scientific">Zopfia rhizophila CBS 207.26</name>
    <dbReference type="NCBI Taxonomy" id="1314779"/>
    <lineage>
        <taxon>Eukaryota</taxon>
        <taxon>Fungi</taxon>
        <taxon>Dikarya</taxon>
        <taxon>Ascomycota</taxon>
        <taxon>Pezizomycotina</taxon>
        <taxon>Dothideomycetes</taxon>
        <taxon>Dothideomycetes incertae sedis</taxon>
        <taxon>Zopfiaceae</taxon>
        <taxon>Zopfia</taxon>
    </lineage>
</organism>
<reference evidence="1" key="1">
    <citation type="journal article" date="2020" name="Stud. Mycol.">
        <title>101 Dothideomycetes genomes: a test case for predicting lifestyles and emergence of pathogens.</title>
        <authorList>
            <person name="Haridas S."/>
            <person name="Albert R."/>
            <person name="Binder M."/>
            <person name="Bloem J."/>
            <person name="Labutti K."/>
            <person name="Salamov A."/>
            <person name="Andreopoulos B."/>
            <person name="Baker S."/>
            <person name="Barry K."/>
            <person name="Bills G."/>
            <person name="Bluhm B."/>
            <person name="Cannon C."/>
            <person name="Castanera R."/>
            <person name="Culley D."/>
            <person name="Daum C."/>
            <person name="Ezra D."/>
            <person name="Gonzalez J."/>
            <person name="Henrissat B."/>
            <person name="Kuo A."/>
            <person name="Liang C."/>
            <person name="Lipzen A."/>
            <person name="Lutzoni F."/>
            <person name="Magnuson J."/>
            <person name="Mondo S."/>
            <person name="Nolan M."/>
            <person name="Ohm R."/>
            <person name="Pangilinan J."/>
            <person name="Park H.-J."/>
            <person name="Ramirez L."/>
            <person name="Alfaro M."/>
            <person name="Sun H."/>
            <person name="Tritt A."/>
            <person name="Yoshinaga Y."/>
            <person name="Zwiers L.-H."/>
            <person name="Turgeon B."/>
            <person name="Goodwin S."/>
            <person name="Spatafora J."/>
            <person name="Crous P."/>
            <person name="Grigoriev I."/>
        </authorList>
    </citation>
    <scope>NUCLEOTIDE SEQUENCE</scope>
    <source>
        <strain evidence="1">CBS 207.26</strain>
    </source>
</reference>
<dbReference type="OrthoDB" id="428577at2759"/>
<proteinExistence type="predicted"/>
<dbReference type="EMBL" id="ML994670">
    <property type="protein sequence ID" value="KAF2178981.1"/>
    <property type="molecule type" value="Genomic_DNA"/>
</dbReference>
<evidence type="ECO:0000313" key="1">
    <source>
        <dbReference type="EMBL" id="KAF2178981.1"/>
    </source>
</evidence>
<protein>
    <submittedName>
        <fullName evidence="1">Uncharacterized protein</fullName>
    </submittedName>
</protein>
<name>A0A6A6DHN0_9PEZI</name>
<gene>
    <name evidence="1" type="ORF">K469DRAFT_754073</name>
</gene>
<sequence>MTPSMSSKFRGGQGAMAAKGGLLFSHLPSIFTCAKPYMIKIYVGRINAISGGPAMDTAATKLHRLKKLAALQAGDGRAKTSLQDYVVVPAQDWLDEFANSDGTMRQFVTMPFGSGYSVESQVSGMEATGGLQFEVTLFFIPIKYTDAPSMFFVKNTAGKSITIDTAANDTICAVKMSIYDKGSYYRGAVAAYLYWEAAFCFTGLESPTTPANAAQYKLQCQPFLAMYEEPRGICGDLSLVKSVAELNGVKEEEVHPSVVDISKKEKNCTPCFSSTGIANPDGPLQKFRTISDLEKEFNNYHIADF</sequence>
<evidence type="ECO:0000313" key="2">
    <source>
        <dbReference type="Proteomes" id="UP000800200"/>
    </source>
</evidence>
<accession>A0A6A6DHN0</accession>
<dbReference type="Proteomes" id="UP000800200">
    <property type="component" value="Unassembled WGS sequence"/>
</dbReference>
<dbReference type="AlphaFoldDB" id="A0A6A6DHN0"/>
<keyword evidence="2" id="KW-1185">Reference proteome</keyword>